<keyword evidence="3" id="KW-1185">Reference proteome</keyword>
<gene>
    <name evidence="2" type="ORF">SAMN05421759_1032</name>
</gene>
<evidence type="ECO:0000313" key="3">
    <source>
        <dbReference type="Proteomes" id="UP000186684"/>
    </source>
</evidence>
<evidence type="ECO:0000256" key="1">
    <source>
        <dbReference type="SAM" id="MobiDB-lite"/>
    </source>
</evidence>
<dbReference type="Gene3D" id="3.20.20.80">
    <property type="entry name" value="Glycosidases"/>
    <property type="match status" value="1"/>
</dbReference>
<dbReference type="EMBL" id="FTOQ01000003">
    <property type="protein sequence ID" value="SIS75374.1"/>
    <property type="molecule type" value="Genomic_DNA"/>
</dbReference>
<dbReference type="AlphaFoldDB" id="A0A1N7LNL1"/>
<reference evidence="3" key="1">
    <citation type="submission" date="2017-01" db="EMBL/GenBank/DDBJ databases">
        <authorList>
            <person name="Varghese N."/>
            <person name="Submissions S."/>
        </authorList>
    </citation>
    <scope>NUCLEOTIDE SEQUENCE [LARGE SCALE GENOMIC DNA]</scope>
    <source>
        <strain evidence="3">DSM 29430</strain>
    </source>
</reference>
<dbReference type="RefSeq" id="WP_076446427.1">
    <property type="nucleotide sequence ID" value="NZ_FTOQ01000003.1"/>
</dbReference>
<organism evidence="2 3">
    <name type="scientific">Roseivivax lentus</name>
    <dbReference type="NCBI Taxonomy" id="633194"/>
    <lineage>
        <taxon>Bacteria</taxon>
        <taxon>Pseudomonadati</taxon>
        <taxon>Pseudomonadota</taxon>
        <taxon>Alphaproteobacteria</taxon>
        <taxon>Rhodobacterales</taxon>
        <taxon>Roseobacteraceae</taxon>
        <taxon>Roseivivax</taxon>
    </lineage>
</organism>
<protein>
    <submittedName>
        <fullName evidence="2">Uncharacterized protein</fullName>
    </submittedName>
</protein>
<dbReference type="InterPro" id="IPR017853">
    <property type="entry name" value="GH"/>
</dbReference>
<feature type="compositionally biased region" description="Acidic residues" evidence="1">
    <location>
        <begin position="560"/>
        <end position="578"/>
    </location>
</feature>
<sequence length="603" mass="65135">MVSLAVPQALDATFTEAHFGGNILASRDELSEETGFADLVEDLGVTSLRYPGGSLTENYFDITDPDAEIVVNEGGQECSFIALSDFMAFAASEGLSVVIVLPTRDFLSEETDANGDRYVDLDEEALRGFVNDVVSGVYGDATIDAFEIGNEYWGSGEMSSVEYGRLAAEMTRIIDDELAQMADAHPEAEEIDLIVQSGYNYNYASLTDDYAEYPTAEEVVAALHEDYGTSFGDEIIGSSGSVNWTLVANELILQSFETEEAKEAVDGVVTHLYSKGSVNPANRTFQLDMVDQTWGEEFEDIDIYVTEWNQAGNSGHYDREEDYGLYQSHEMLNTLEEMVYMGVDQAQVWPLLQNTANALCEGFTYDELTAPGEMFSMMAESLPGKAILDFDETSRETEAEGENADVHGFYGDGEVVFFIASIADETAVEEIDLSSMFTSISSATITVLGVAEEQSPGDNSSDAVLTEIPLEEVFQDGVLVAELKPGEIMHVVVDAFEPTEDFDEVMQEVDADPQNVVPAPEPAADLPEPMVADAADDRNTITADDVDALMGAGSAVTQAADDDADQDDDRDRDEDGDGGGDGGGMGDMGFVLLLPLLALFGLG</sequence>
<dbReference type="Proteomes" id="UP000186684">
    <property type="component" value="Unassembled WGS sequence"/>
</dbReference>
<name>A0A1N7LNL1_9RHOB</name>
<accession>A0A1N7LNL1</accession>
<dbReference type="STRING" id="633194.SAMN05421759_1032"/>
<proteinExistence type="predicted"/>
<evidence type="ECO:0000313" key="2">
    <source>
        <dbReference type="EMBL" id="SIS75374.1"/>
    </source>
</evidence>
<feature type="region of interest" description="Disordered" evidence="1">
    <location>
        <begin position="555"/>
        <end position="585"/>
    </location>
</feature>
<dbReference type="SUPFAM" id="SSF51445">
    <property type="entry name" value="(Trans)glycosidases"/>
    <property type="match status" value="1"/>
</dbReference>
<dbReference type="OrthoDB" id="5242885at2"/>